<organism evidence="3">
    <name type="scientific">Amphora coffeiformis</name>
    <dbReference type="NCBI Taxonomy" id="265554"/>
    <lineage>
        <taxon>Eukaryota</taxon>
        <taxon>Sar</taxon>
        <taxon>Stramenopiles</taxon>
        <taxon>Ochrophyta</taxon>
        <taxon>Bacillariophyta</taxon>
        <taxon>Bacillariophyceae</taxon>
        <taxon>Bacillariophycidae</taxon>
        <taxon>Thalassiophysales</taxon>
        <taxon>Catenulaceae</taxon>
        <taxon>Amphora</taxon>
    </lineage>
</organism>
<feature type="region of interest" description="Disordered" evidence="1">
    <location>
        <begin position="320"/>
        <end position="345"/>
    </location>
</feature>
<dbReference type="EMBL" id="HBIM01007359">
    <property type="protein sequence ID" value="CAE0408527.1"/>
    <property type="molecule type" value="Transcribed_RNA"/>
</dbReference>
<keyword evidence="2" id="KW-0472">Membrane</keyword>
<feature type="transmembrane region" description="Helical" evidence="2">
    <location>
        <begin position="255"/>
        <end position="274"/>
    </location>
</feature>
<name>A0A7S3L200_9STRA</name>
<sequence>MSALVENVRYINITMVAPQQWPIWLGPAQQADNRNPCHPNPCSLCWPMTPRSACHTVPRQRMRNVTLQNVMIHNPVMSTGVLMGNAEYPIEHVLFDNVRVTKGLPPAITRRPLNETFPGTTRPVHDPFVPPAYANKLQRQLVGIYGWVVHAVRTVGQFVQGLIERIHVTVLLRLLQTQDGAQAWYFSYLAQALLDTVWIWIVCALGFSIAGVFSFRGWMRYRKSHVASNTDVVGEGAEEELLLRHPRVETRWPPLLCHLGFITLLCVCWGGALYTGTFPFLKPKWERTYRYFVCENVVNGTARGNTWPVPHCFKRERPPWWPSGDDDDENQDHRHHRRGHGSGHWSPRKVELKVELTVLAKTLAVVAAALLLWRRKRQEWRILRLDTTEEQAASVDTTSELASSAIPSFVTVQTNANGKENEEESRLLPLNDATTPLVAHRSGSVDFADPLEAPAFD</sequence>
<dbReference type="AlphaFoldDB" id="A0A7S3L200"/>
<feature type="transmembrane region" description="Helical" evidence="2">
    <location>
        <begin position="356"/>
        <end position="373"/>
    </location>
</feature>
<keyword evidence="2" id="KW-0812">Transmembrane</keyword>
<evidence type="ECO:0000256" key="2">
    <source>
        <dbReference type="SAM" id="Phobius"/>
    </source>
</evidence>
<dbReference type="InterPro" id="IPR012334">
    <property type="entry name" value="Pectin_lyas_fold"/>
</dbReference>
<reference evidence="3" key="1">
    <citation type="submission" date="2021-01" db="EMBL/GenBank/DDBJ databases">
        <authorList>
            <person name="Corre E."/>
            <person name="Pelletier E."/>
            <person name="Niang G."/>
            <person name="Scheremetjew M."/>
            <person name="Finn R."/>
            <person name="Kale V."/>
            <person name="Holt S."/>
            <person name="Cochrane G."/>
            <person name="Meng A."/>
            <person name="Brown T."/>
            <person name="Cohen L."/>
        </authorList>
    </citation>
    <scope>NUCLEOTIDE SEQUENCE</scope>
    <source>
        <strain evidence="3">CCMP127</strain>
    </source>
</reference>
<proteinExistence type="predicted"/>
<evidence type="ECO:0000313" key="3">
    <source>
        <dbReference type="EMBL" id="CAE0408527.1"/>
    </source>
</evidence>
<evidence type="ECO:0008006" key="4">
    <source>
        <dbReference type="Google" id="ProtNLM"/>
    </source>
</evidence>
<gene>
    <name evidence="3" type="ORF">ACOF00016_LOCUS6266</name>
</gene>
<feature type="transmembrane region" description="Helical" evidence="2">
    <location>
        <begin position="197"/>
        <end position="215"/>
    </location>
</feature>
<protein>
    <recommendedName>
        <fullName evidence="4">Transmembrane protein</fullName>
    </recommendedName>
</protein>
<evidence type="ECO:0000256" key="1">
    <source>
        <dbReference type="SAM" id="MobiDB-lite"/>
    </source>
</evidence>
<keyword evidence="2" id="KW-1133">Transmembrane helix</keyword>
<accession>A0A7S3L200</accession>
<dbReference type="Gene3D" id="2.160.20.10">
    <property type="entry name" value="Single-stranded right-handed beta-helix, Pectin lyase-like"/>
    <property type="match status" value="1"/>
</dbReference>